<dbReference type="EMBL" id="JBHUIK010000007">
    <property type="protein sequence ID" value="MFD2216570.1"/>
    <property type="molecule type" value="Genomic_DNA"/>
</dbReference>
<feature type="transmembrane region" description="Helical" evidence="2">
    <location>
        <begin position="80"/>
        <end position="100"/>
    </location>
</feature>
<proteinExistence type="predicted"/>
<keyword evidence="2" id="KW-0472">Membrane</keyword>
<evidence type="ECO:0000259" key="3">
    <source>
        <dbReference type="Pfam" id="PF12696"/>
    </source>
</evidence>
<feature type="transmembrane region" description="Helical" evidence="2">
    <location>
        <begin position="112"/>
        <end position="130"/>
    </location>
</feature>
<organism evidence="4 5">
    <name type="scientific">Metabacillus endolithicus</name>
    <dbReference type="NCBI Taxonomy" id="1535204"/>
    <lineage>
        <taxon>Bacteria</taxon>
        <taxon>Bacillati</taxon>
        <taxon>Bacillota</taxon>
        <taxon>Bacilli</taxon>
        <taxon>Bacillales</taxon>
        <taxon>Bacillaceae</taxon>
        <taxon>Metabacillus</taxon>
    </lineage>
</organism>
<dbReference type="InterPro" id="IPR027417">
    <property type="entry name" value="P-loop_NTPase"/>
</dbReference>
<dbReference type="Gene3D" id="3.40.50.300">
    <property type="entry name" value="P-loop containing nucleotide triphosphate hydrolases"/>
    <property type="match status" value="1"/>
</dbReference>
<keyword evidence="2" id="KW-1133">Transmembrane helix</keyword>
<evidence type="ECO:0000313" key="4">
    <source>
        <dbReference type="EMBL" id="MFD2216570.1"/>
    </source>
</evidence>
<evidence type="ECO:0000256" key="1">
    <source>
        <dbReference type="SAM" id="MobiDB-lite"/>
    </source>
</evidence>
<feature type="transmembrane region" description="Helical" evidence="2">
    <location>
        <begin position="163"/>
        <end position="185"/>
    </location>
</feature>
<sequence length="949" mass="108819">MNKLKPLLRQIKESPKTPEVVSILLHVTLFVFLYSFLSMLIVVFSLNLHWDKGIAIENFPLGLGYPLYISFYMTPQTAPLWVVGVAALLAFINWILATRVKRFSKSVPRRTFSFCLSWGTLTVVILFYIIREIKLIGYDELVQIHETIDPAHAAYLHRGALEFIGYLLMVTPIVIVGLYASYLYANYKEDANLQEWFRTYRFERGWIGRFGEDKVNRLPDIQLARNAETNAPVILEGESRQTGTLLIGPPGSGKTSIKIKTAYRQDLGHMQRMINEFPKLAKKYGIGSKEFERNMGNHLIGTVIIEPAKDLCDDAYELALEHNIPREFITYLDPSNPDTPGFNAMIGPTAQVVETITSVLEAIAQTNNEFFRQAARAVLKHYVYLLKFYKGNEATIPMLDDMYQDPRMVMDMVESIEKTIPPENVVKEMKQDDVIHWMIVKKIVKWFKNEGLRVQKDRDGTVEKYPRGHEHEGKVVVEDLQFEFTRQTRNLLSDITKNPYLARILLAKNEVDLDRLMSKGGILLVNTDDGNLQDLSDTFGKLVLLCVQNAIFRRSGTENTRPIVSFYADEFYDYMNEKFLKLTGKARKYKFAPLVACQSLTQFGVKFGKEFTESMLGTIRNTIVYGGVSKYDAELLSVYLGKTVVEEIQVRESYTPDNMDNPSFGYSESTVRTEKDLASVDDIMFQEFRYSYIRMVQEKSSKRAIRAEGDFVDTSEADKWKKSLDSEAVNFFMDYWKKEVNVSEALVIPEDDEQEDSASVLKKELLSFDKEQKVVKEEHNRFKHSQHKGQEITEENDEVEDVKEESQQEEKVNYSVGKINSKPVSLNDQEQKDNSIFDDVSKEDLEYLQEKREHQTPSADLKRHTVSFSHAFGQKTKQNDEGSVAVSKKAAPASFTAMMKEQKTSSPLEQVTVVQDEKYEHATQELKSVELGDESMELLKKIMSKKNGN</sequence>
<keyword evidence="5" id="KW-1185">Reference proteome</keyword>
<evidence type="ECO:0000313" key="5">
    <source>
        <dbReference type="Proteomes" id="UP001597318"/>
    </source>
</evidence>
<comment type="caution">
    <text evidence="4">The sequence shown here is derived from an EMBL/GenBank/DDBJ whole genome shotgun (WGS) entry which is preliminary data.</text>
</comment>
<dbReference type="CDD" id="cd01127">
    <property type="entry name" value="TrwB_TraG_TraD_VirD4"/>
    <property type="match status" value="1"/>
</dbReference>
<dbReference type="SUPFAM" id="SSF52540">
    <property type="entry name" value="P-loop containing nucleoside triphosphate hydrolases"/>
    <property type="match status" value="1"/>
</dbReference>
<feature type="compositionally biased region" description="Acidic residues" evidence="1">
    <location>
        <begin position="792"/>
        <end position="803"/>
    </location>
</feature>
<name>A0ABW5C6J2_9BACI</name>
<gene>
    <name evidence="4" type="ORF">ACFSKK_23110</name>
</gene>
<feature type="region of interest" description="Disordered" evidence="1">
    <location>
        <begin position="777"/>
        <end position="816"/>
    </location>
</feature>
<protein>
    <submittedName>
        <fullName evidence="4">TraM recognition domain-containing protein</fullName>
    </submittedName>
</protein>
<dbReference type="Proteomes" id="UP001597318">
    <property type="component" value="Unassembled WGS sequence"/>
</dbReference>
<keyword evidence="2" id="KW-0812">Transmembrane</keyword>
<feature type="domain" description="TraD/TraG TraM recognition site" evidence="3">
    <location>
        <begin position="564"/>
        <end position="684"/>
    </location>
</feature>
<dbReference type="RefSeq" id="WP_379053397.1">
    <property type="nucleotide sequence ID" value="NZ_JBHUIK010000007.1"/>
</dbReference>
<feature type="transmembrane region" description="Helical" evidence="2">
    <location>
        <begin position="20"/>
        <end position="44"/>
    </location>
</feature>
<dbReference type="Pfam" id="PF12696">
    <property type="entry name" value="TraG-D_C"/>
    <property type="match status" value="1"/>
</dbReference>
<dbReference type="InterPro" id="IPR032689">
    <property type="entry name" value="TraG-D_C"/>
</dbReference>
<reference evidence="5" key="1">
    <citation type="journal article" date="2019" name="Int. J. Syst. Evol. Microbiol.">
        <title>The Global Catalogue of Microorganisms (GCM) 10K type strain sequencing project: providing services to taxonomists for standard genome sequencing and annotation.</title>
        <authorList>
            <consortium name="The Broad Institute Genomics Platform"/>
            <consortium name="The Broad Institute Genome Sequencing Center for Infectious Disease"/>
            <person name="Wu L."/>
            <person name="Ma J."/>
        </authorList>
    </citation>
    <scope>NUCLEOTIDE SEQUENCE [LARGE SCALE GENOMIC DNA]</scope>
    <source>
        <strain evidence="5">CGMCC 1.15474</strain>
    </source>
</reference>
<accession>A0ABW5C6J2</accession>
<evidence type="ECO:0000256" key="2">
    <source>
        <dbReference type="SAM" id="Phobius"/>
    </source>
</evidence>